<gene>
    <name evidence="1" type="ordered locus">HF1_01190</name>
</gene>
<protein>
    <recommendedName>
        <fullName evidence="3">DNA polymerase III, delta subunit</fullName>
    </recommendedName>
</protein>
<dbReference type="KEGG" id="mha:HF1_01190"/>
<proteinExistence type="predicted"/>
<sequence>MISLYYSQDWGLLDNKVREFKSEHPKAKNIKKPDIKDLNIFLLQMDLFNSDNNYLIEDYSGSFSELEEFLQSIKHDDMNILFVQRSGENFYLSESFKSLLANETHKIPRLTESTKKSYLDSQLKAHHIKLSKELVKEIKLQIPPNGSEINEFVAKLSLIPSPTLQNVSDLLRDSIREINYFNFWEEYLKVGEFEWLHFFRDPTKDEVRKIFHPLVYKLYEFKSFVSLRMQGIPLEEIAKELKLKPYFLKGYDLILSRFGSSLRDWLHNFIIDLYFLLSGLKFSPSANVELFKYFLIKKQLELRKLA</sequence>
<evidence type="ECO:0000313" key="1">
    <source>
        <dbReference type="EMBL" id="CBY92127.1"/>
    </source>
</evidence>
<dbReference type="Proteomes" id="UP000008637">
    <property type="component" value="Chromosome"/>
</dbReference>
<dbReference type="AlphaFoldDB" id="E8ZKG1"/>
<name>E8ZKG1_MYCHL</name>
<reference evidence="1 2" key="1">
    <citation type="journal article" date="2011" name="J. Bacteriol.">
        <title>Complete genome sequence of Mycoplasma haemofelis, a hemotropic mycoplasma.</title>
        <authorList>
            <person name="Barker E.N."/>
            <person name="Helps C.R."/>
            <person name="Peters I.R."/>
            <person name="Darby A.C."/>
            <person name="Radford A.D."/>
            <person name="Tasker S."/>
        </authorList>
    </citation>
    <scope>NUCLEOTIDE SEQUENCE [LARGE SCALE GENOMIC DNA]</scope>
    <source>
        <strain evidence="1 2">Langford 1</strain>
    </source>
</reference>
<dbReference type="EMBL" id="FR773153">
    <property type="protein sequence ID" value="CBY92127.1"/>
    <property type="molecule type" value="Genomic_DNA"/>
</dbReference>
<dbReference type="HOGENOM" id="CLU_908567_0_0_14"/>
<evidence type="ECO:0000313" key="2">
    <source>
        <dbReference type="Proteomes" id="UP000008637"/>
    </source>
</evidence>
<accession>E8ZKG1</accession>
<keyword evidence="2" id="KW-1185">Reference proteome</keyword>
<evidence type="ECO:0008006" key="3">
    <source>
        <dbReference type="Google" id="ProtNLM"/>
    </source>
</evidence>
<dbReference type="OrthoDB" id="1172326at2"/>
<organism evidence="1 2">
    <name type="scientific">Mycoplasma haemofelis (strain Langford 1)</name>
    <name type="common">Haemobartonella felis</name>
    <dbReference type="NCBI Taxonomy" id="941640"/>
    <lineage>
        <taxon>Bacteria</taxon>
        <taxon>Bacillati</taxon>
        <taxon>Mycoplasmatota</taxon>
        <taxon>Mollicutes</taxon>
        <taxon>Mycoplasmataceae</taxon>
        <taxon>Mycoplasma</taxon>
    </lineage>
</organism>